<comment type="caution">
    <text evidence="3">The sequence shown here is derived from an EMBL/GenBank/DDBJ whole genome shotgun (WGS) entry which is preliminary data.</text>
</comment>
<dbReference type="NCBIfam" id="NF009466">
    <property type="entry name" value="PRK12826.1-2"/>
    <property type="match status" value="1"/>
</dbReference>
<dbReference type="RefSeq" id="WP_343896421.1">
    <property type="nucleotide sequence ID" value="NZ_BAAAFZ010000051.1"/>
</dbReference>
<dbReference type="Gene3D" id="3.40.50.720">
    <property type="entry name" value="NAD(P)-binding Rossmann-like Domain"/>
    <property type="match status" value="1"/>
</dbReference>
<protein>
    <submittedName>
        <fullName evidence="3">SDR family oxidoreductase</fullName>
    </submittedName>
</protein>
<dbReference type="Pfam" id="PF13561">
    <property type="entry name" value="adh_short_C2"/>
    <property type="match status" value="1"/>
</dbReference>
<keyword evidence="2" id="KW-0560">Oxidoreductase</keyword>
<evidence type="ECO:0000256" key="1">
    <source>
        <dbReference type="ARBA" id="ARBA00006484"/>
    </source>
</evidence>
<reference evidence="4" key="1">
    <citation type="journal article" date="2019" name="Int. J. Syst. Evol. Microbiol.">
        <title>The Global Catalogue of Microorganisms (GCM) 10K type strain sequencing project: providing services to taxonomists for standard genome sequencing and annotation.</title>
        <authorList>
            <consortium name="The Broad Institute Genomics Platform"/>
            <consortium name="The Broad Institute Genome Sequencing Center for Infectious Disease"/>
            <person name="Wu L."/>
            <person name="Ma J."/>
        </authorList>
    </citation>
    <scope>NUCLEOTIDE SEQUENCE [LARGE SCALE GENOMIC DNA]</scope>
    <source>
        <strain evidence="4">JCM 9933</strain>
    </source>
</reference>
<dbReference type="InterPro" id="IPR020904">
    <property type="entry name" value="Sc_DH/Rdtase_CS"/>
</dbReference>
<dbReference type="InterPro" id="IPR002347">
    <property type="entry name" value="SDR_fam"/>
</dbReference>
<dbReference type="EMBL" id="BAAAFZ010000051">
    <property type="protein sequence ID" value="GAA0591598.1"/>
    <property type="molecule type" value="Genomic_DNA"/>
</dbReference>
<proteinExistence type="inferred from homology"/>
<dbReference type="Proteomes" id="UP001501588">
    <property type="component" value="Unassembled WGS sequence"/>
</dbReference>
<dbReference type="PRINTS" id="PR00080">
    <property type="entry name" value="SDRFAMILY"/>
</dbReference>
<organism evidence="3 4">
    <name type="scientific">Craurococcus roseus</name>
    <dbReference type="NCBI Taxonomy" id="77585"/>
    <lineage>
        <taxon>Bacteria</taxon>
        <taxon>Pseudomonadati</taxon>
        <taxon>Pseudomonadota</taxon>
        <taxon>Alphaproteobacteria</taxon>
        <taxon>Acetobacterales</taxon>
        <taxon>Acetobacteraceae</taxon>
        <taxon>Craurococcus</taxon>
    </lineage>
</organism>
<dbReference type="PANTHER" id="PTHR42760:SF133">
    <property type="entry name" value="3-OXOACYL-[ACYL-CARRIER-PROTEIN] REDUCTASE"/>
    <property type="match status" value="1"/>
</dbReference>
<dbReference type="PRINTS" id="PR00081">
    <property type="entry name" value="GDHRDH"/>
</dbReference>
<gene>
    <name evidence="3" type="ORF">GCM10009416_32540</name>
</gene>
<dbReference type="PROSITE" id="PS00061">
    <property type="entry name" value="ADH_SHORT"/>
    <property type="match status" value="1"/>
</dbReference>
<dbReference type="SUPFAM" id="SSF51735">
    <property type="entry name" value="NAD(P)-binding Rossmann-fold domains"/>
    <property type="match status" value="1"/>
</dbReference>
<sequence>MATDAPRTHAGRVALVTGGGRGIGAAVAAELATRGARVAVLDTDAGLAAEAARACGGHAERCDVADRAAVDRACAAVEAALGPVDILVNNAGISPKRDGKPVPIWEMDGAEWDAVVAVNLTGCFNMARRLTPGMVARKRGWIVNMASVSGRVWTPLVSGHYTATKTALVGLTRHWAGELGPHGVRVNAVAPGRILTPLAKLTAPETNQAIVAATPLGRAGEPEEVARAVCFLSGPDAEFVTGAILDVSGGWMMS</sequence>
<evidence type="ECO:0000313" key="3">
    <source>
        <dbReference type="EMBL" id="GAA0591598.1"/>
    </source>
</evidence>
<dbReference type="PANTHER" id="PTHR42760">
    <property type="entry name" value="SHORT-CHAIN DEHYDROGENASES/REDUCTASES FAMILY MEMBER"/>
    <property type="match status" value="1"/>
</dbReference>
<name>A0ABP3QIH1_9PROT</name>
<evidence type="ECO:0000256" key="2">
    <source>
        <dbReference type="ARBA" id="ARBA00023002"/>
    </source>
</evidence>
<accession>A0ABP3QIH1</accession>
<dbReference type="InterPro" id="IPR036291">
    <property type="entry name" value="NAD(P)-bd_dom_sf"/>
</dbReference>
<comment type="similarity">
    <text evidence="1">Belongs to the short-chain dehydrogenases/reductases (SDR) family.</text>
</comment>
<evidence type="ECO:0000313" key="4">
    <source>
        <dbReference type="Proteomes" id="UP001501588"/>
    </source>
</evidence>
<keyword evidence="4" id="KW-1185">Reference proteome</keyword>